<evidence type="ECO:0000313" key="4">
    <source>
        <dbReference type="EMBL" id="HBU49855.1"/>
    </source>
</evidence>
<evidence type="ECO:0000313" key="5">
    <source>
        <dbReference type="Proteomes" id="UP000264779"/>
    </source>
</evidence>
<dbReference type="SUPFAM" id="SSF47823">
    <property type="entry name" value="lambda integrase-like, N-terminal domain"/>
    <property type="match status" value="1"/>
</dbReference>
<dbReference type="InterPro" id="IPR010998">
    <property type="entry name" value="Integrase_recombinase_N"/>
</dbReference>
<feature type="domain" description="Tyr recombinase" evidence="3">
    <location>
        <begin position="110"/>
        <end position="311"/>
    </location>
</feature>
<comment type="caution">
    <text evidence="4">The sequence shown here is derived from an EMBL/GenBank/DDBJ whole genome shotgun (WGS) entry which is preliminary data.</text>
</comment>
<sequence>MSTLPRNVQTHSVDDYVQAATRDNTRRTYQGAVEHFEVDWGGMLPTTSEALCRYLAHYANTLAYNTLKTRLAALSQWHQSQGFVDPTKAIQVKKVLKGIRALHPAPVKKATPLAMSMLEQLDSHLNAEYRNDSRGVALRAARDRALIWVGFWRGFRSDELTRLLLQGIEESPNHGLSLYLSQSKGDRQYAGKRHRLPALNTLCPCAALDAWREMLGDHEGPVFRKIDRWGVIAEHALNPRSISRILRQRFEKAGINNAQTFSSHSLRRGFAYWAAEQRWSLSDLMTHVGWKDTRTAMAYLETLHPTFQQPT</sequence>
<dbReference type="OrthoDB" id="5914130at2"/>
<evidence type="ECO:0000256" key="2">
    <source>
        <dbReference type="ARBA" id="ARBA00023172"/>
    </source>
</evidence>
<proteinExistence type="predicted"/>
<dbReference type="EMBL" id="DONK01000018">
    <property type="protein sequence ID" value="HBU49855.1"/>
    <property type="molecule type" value="Genomic_DNA"/>
</dbReference>
<dbReference type="InterPro" id="IPR052925">
    <property type="entry name" value="Phage_Integrase-like_Recomb"/>
</dbReference>
<keyword evidence="2" id="KW-0233">DNA recombination</keyword>
<dbReference type="PANTHER" id="PTHR34605">
    <property type="entry name" value="PHAGE_INTEGRASE DOMAIN-CONTAINING PROTEIN"/>
    <property type="match status" value="1"/>
</dbReference>
<keyword evidence="1" id="KW-0238">DNA-binding</keyword>
<gene>
    <name evidence="4" type="ORF">DEB45_01240</name>
</gene>
<dbReference type="InterPro" id="IPR013762">
    <property type="entry name" value="Integrase-like_cat_sf"/>
</dbReference>
<dbReference type="Gene3D" id="1.10.150.130">
    <property type="match status" value="1"/>
</dbReference>
<evidence type="ECO:0000256" key="1">
    <source>
        <dbReference type="ARBA" id="ARBA00023125"/>
    </source>
</evidence>
<dbReference type="InterPro" id="IPR002104">
    <property type="entry name" value="Integrase_catalytic"/>
</dbReference>
<dbReference type="AlphaFoldDB" id="A0A358DW17"/>
<organism evidence="4 5">
    <name type="scientific">Alteromonas australica</name>
    <dbReference type="NCBI Taxonomy" id="589873"/>
    <lineage>
        <taxon>Bacteria</taxon>
        <taxon>Pseudomonadati</taxon>
        <taxon>Pseudomonadota</taxon>
        <taxon>Gammaproteobacteria</taxon>
        <taxon>Alteromonadales</taxon>
        <taxon>Alteromonadaceae</taxon>
        <taxon>Alteromonas/Salinimonas group</taxon>
        <taxon>Alteromonas</taxon>
    </lineage>
</organism>
<dbReference type="GO" id="GO:0003677">
    <property type="term" value="F:DNA binding"/>
    <property type="evidence" value="ECO:0007669"/>
    <property type="project" value="UniProtKB-KW"/>
</dbReference>
<dbReference type="RefSeq" id="WP_044447532.1">
    <property type="nucleotide sequence ID" value="NZ_CALBIY010000056.1"/>
</dbReference>
<name>A0A358DW17_9ALTE</name>
<dbReference type="GO" id="GO:0015074">
    <property type="term" value="P:DNA integration"/>
    <property type="evidence" value="ECO:0007669"/>
    <property type="project" value="InterPro"/>
</dbReference>
<dbReference type="CDD" id="cd00799">
    <property type="entry name" value="INT_Cre_C"/>
    <property type="match status" value="1"/>
</dbReference>
<dbReference type="Gene3D" id="1.10.443.10">
    <property type="entry name" value="Intergrase catalytic core"/>
    <property type="match status" value="1"/>
</dbReference>
<dbReference type="PROSITE" id="PS51898">
    <property type="entry name" value="TYR_RECOMBINASE"/>
    <property type="match status" value="1"/>
</dbReference>
<dbReference type="Pfam" id="PF00589">
    <property type="entry name" value="Phage_integrase"/>
    <property type="match status" value="1"/>
</dbReference>
<dbReference type="InterPro" id="IPR011010">
    <property type="entry name" value="DNA_brk_join_enz"/>
</dbReference>
<reference evidence="4 5" key="1">
    <citation type="journal article" date="2018" name="Nat. Biotechnol.">
        <title>A standardized bacterial taxonomy based on genome phylogeny substantially revises the tree of life.</title>
        <authorList>
            <person name="Parks D.H."/>
            <person name="Chuvochina M."/>
            <person name="Waite D.W."/>
            <person name="Rinke C."/>
            <person name="Skarshewski A."/>
            <person name="Chaumeil P.A."/>
            <person name="Hugenholtz P."/>
        </authorList>
    </citation>
    <scope>NUCLEOTIDE SEQUENCE [LARGE SCALE GENOMIC DNA]</scope>
    <source>
        <strain evidence="4">UBA11621</strain>
    </source>
</reference>
<accession>A0A358DW17</accession>
<dbReference type="PANTHER" id="PTHR34605:SF4">
    <property type="entry name" value="DNA ADENINE METHYLTRANSFERASE"/>
    <property type="match status" value="1"/>
</dbReference>
<dbReference type="SUPFAM" id="SSF56349">
    <property type="entry name" value="DNA breaking-rejoining enzymes"/>
    <property type="match status" value="1"/>
</dbReference>
<dbReference type="GO" id="GO:0006310">
    <property type="term" value="P:DNA recombination"/>
    <property type="evidence" value="ECO:0007669"/>
    <property type="project" value="UniProtKB-KW"/>
</dbReference>
<evidence type="ECO:0000259" key="3">
    <source>
        <dbReference type="PROSITE" id="PS51898"/>
    </source>
</evidence>
<protein>
    <submittedName>
        <fullName evidence="4">Integrase</fullName>
    </submittedName>
</protein>
<dbReference type="Proteomes" id="UP000264779">
    <property type="component" value="Unassembled WGS sequence"/>
</dbReference>